<name>A0ABY8WVG9_9BACT</name>
<dbReference type="PROSITE" id="PS51257">
    <property type="entry name" value="PROKAR_LIPOPROTEIN"/>
    <property type="match status" value="1"/>
</dbReference>
<feature type="transmembrane region" description="Helical" evidence="1">
    <location>
        <begin position="442"/>
        <end position="461"/>
    </location>
</feature>
<evidence type="ECO:0000256" key="1">
    <source>
        <dbReference type="SAM" id="Phobius"/>
    </source>
</evidence>
<feature type="transmembrane region" description="Helical" evidence="1">
    <location>
        <begin position="407"/>
        <end position="430"/>
    </location>
</feature>
<dbReference type="Proteomes" id="UP001177295">
    <property type="component" value="Chromosome"/>
</dbReference>
<dbReference type="InterPro" id="IPR048389">
    <property type="entry name" value="YciQ-like_C"/>
</dbReference>
<protein>
    <submittedName>
        <fullName evidence="5">DUF2207 domain-containing protein</fullName>
    </submittedName>
</protein>
<accession>A0ABY8WVG9</accession>
<feature type="chain" id="PRO_5045308190" evidence="2">
    <location>
        <begin position="25"/>
        <end position="615"/>
    </location>
</feature>
<reference evidence="5 6" key="1">
    <citation type="journal article" date="2023" name="Cell">
        <title>Genetic manipulation of Patescibacteria provides mechanistic insights into microbial dark matter and the epibiotic lifestyle.</title>
        <authorList>
            <person name="Wang Y."/>
            <person name="Gallagher L.A."/>
            <person name="Andrade P.A."/>
            <person name="Liu A."/>
            <person name="Humphreys I.R."/>
            <person name="Turkarslan S."/>
            <person name="Cutler K.J."/>
            <person name="Arrieta-Ortiz M.L."/>
            <person name="Li Y."/>
            <person name="Radey M.C."/>
            <person name="McLean J.S."/>
            <person name="Cong Q."/>
            <person name="Baker D."/>
            <person name="Baliga N.S."/>
            <person name="Peterson S.B."/>
            <person name="Mougous J.D."/>
        </authorList>
    </citation>
    <scope>NUCLEOTIDE SEQUENCE [LARGE SCALE GENOMIC DNA]</scope>
    <source>
        <strain evidence="5 6">ML1</strain>
    </source>
</reference>
<feature type="domain" description="Predicted membrane protein YciQ-like C-terminal" evidence="4">
    <location>
        <begin position="291"/>
        <end position="541"/>
    </location>
</feature>
<evidence type="ECO:0000256" key="2">
    <source>
        <dbReference type="SAM" id="SignalP"/>
    </source>
</evidence>
<dbReference type="EMBL" id="CP124550">
    <property type="protein sequence ID" value="WIO45847.1"/>
    <property type="molecule type" value="Genomic_DNA"/>
</dbReference>
<keyword evidence="2" id="KW-0732">Signal</keyword>
<feature type="domain" description="DUF2207" evidence="3">
    <location>
        <begin position="36"/>
        <end position="222"/>
    </location>
</feature>
<dbReference type="Pfam" id="PF20990">
    <property type="entry name" value="DUF2207_C"/>
    <property type="match status" value="1"/>
</dbReference>
<dbReference type="RefSeq" id="WP_376754217.1">
    <property type="nucleotide sequence ID" value="NZ_CP124550.1"/>
</dbReference>
<feature type="signal peptide" evidence="2">
    <location>
        <begin position="1"/>
        <end position="24"/>
    </location>
</feature>
<feature type="transmembrane region" description="Helical" evidence="1">
    <location>
        <begin position="241"/>
        <end position="260"/>
    </location>
</feature>
<evidence type="ECO:0000259" key="4">
    <source>
        <dbReference type="Pfam" id="PF20990"/>
    </source>
</evidence>
<proteinExistence type="predicted"/>
<evidence type="ECO:0000313" key="6">
    <source>
        <dbReference type="Proteomes" id="UP001177295"/>
    </source>
</evidence>
<gene>
    <name evidence="5" type="ORF">SEML1_0217</name>
</gene>
<keyword evidence="1" id="KW-1133">Transmembrane helix</keyword>
<evidence type="ECO:0000259" key="3">
    <source>
        <dbReference type="Pfam" id="PF09972"/>
    </source>
</evidence>
<keyword evidence="6" id="KW-1185">Reference proteome</keyword>
<keyword evidence="1" id="KW-0472">Membrane</keyword>
<keyword evidence="1" id="KW-0812">Transmembrane</keyword>
<evidence type="ECO:0000313" key="5">
    <source>
        <dbReference type="EMBL" id="WIO45847.1"/>
    </source>
</evidence>
<organism evidence="5 6">
    <name type="scientific">Candidatus Southlakia epibionticum</name>
    <dbReference type="NCBI Taxonomy" id="3043284"/>
    <lineage>
        <taxon>Bacteria</taxon>
        <taxon>Candidatus Saccharimonadota</taxon>
        <taxon>Candidatus Saccharimonadia</taxon>
        <taxon>Candidatus Saccharimonadales</taxon>
        <taxon>Candidatus Saccharimonadaceae</taxon>
        <taxon>Candidatus Southlakia</taxon>
    </lineage>
</organism>
<dbReference type="InterPro" id="IPR018702">
    <property type="entry name" value="DUF2207"/>
</dbReference>
<dbReference type="Pfam" id="PF09972">
    <property type="entry name" value="DUF2207"/>
    <property type="match status" value="1"/>
</dbReference>
<sequence length="615" mass="66921">MKRVIFGGIIMVVFVLLGASCAIAAHGNTRDTNNFTITNYDVRLELGRDRNNHSTLKTTETITADFPPDQNHGITRQFVKKYDGHATNFTLESVKDERGVDLEYHQNGNTLRVGNKNAYVSGTKTYVITYTQRDVTRYYSDTQKDEFYWNAIGVDSPVPVASATVTLKLDAALAGKAKTNIQCYYGALQAKNTCESTISGLEYSLHANNLGQYQGVTIALGFEPGTFAAYQPSLRERLPNIILTGMAAMFGVGIVVLAFCSRKWKKKFAEELAQAAAIRRQPVAPEYVPPADRSVVESIAVLGWHNFGKALSAQVVDWAVRHIIEIRQTGTGKHDYMFVVKKSFAGTTKHERTLAASIFGNDLAVGTERTFRQIKQKSYSVSSRFLSLCRRIKRGELFLYSRKEVSFYTAWLSASLAFVVAIFLIILWLSGDDAEGGNISPLAAIACAGAAILNVAIAAIMSRCAQNRLSVQGEELKRYLRGLKLYINAAEADQLRMLQSPEGADKVGDVASDNGALVRLYERCLPYAIIFGCEREWNKRLGQLYEESNESPDWITADDVSLGVSIAILSQLTSDFSEIGASSMVSSVSSSSSFGGSSGGGFAGGGGGGGGVGGW</sequence>